<reference evidence="3" key="1">
    <citation type="journal article" date="2021" name="Microbiol. Resour. Announc.">
        <title>LGAAP: Leishmaniinae Genome Assembly and Annotation Pipeline.</title>
        <authorList>
            <person name="Almutairi H."/>
            <person name="Urbaniak M.D."/>
            <person name="Bates M.D."/>
            <person name="Jariyapan N."/>
            <person name="Kwakye-Nuako G."/>
            <person name="Thomaz-Soccol V."/>
            <person name="Al-Salem W.S."/>
            <person name="Dillon R.J."/>
            <person name="Bates P.A."/>
            <person name="Gatherer D."/>
        </authorList>
    </citation>
    <scope>NUCLEOTIDE SEQUENCE [LARGE SCALE GENOMIC DNA]</scope>
</reference>
<proteinExistence type="predicted"/>
<evidence type="ECO:0000313" key="3">
    <source>
        <dbReference type="Proteomes" id="UP000673552"/>
    </source>
</evidence>
<protein>
    <submittedName>
        <fullName evidence="2">Uncharacterized protein</fullName>
    </submittedName>
</protein>
<sequence length="287" mass="31744">MGLQIVERLGGSARCITLFTFSIHFLHSLFSVVNLLSWVRTPESKLTQSIATAYLAMTIVCCLFYFLGASVFYMWAWRFPEPEEVAKRRCLYGIAIHLLFCDLPLFVIETHIVWRRRFPAVTMGISYVITCISFTYSVLRVWFFIVTRLIKFSLPTAGPIGSSYPSRAIMATRRDVNTLDYTGDGAAGGGGVLSHSPAVDNAIFANRSAGLYSDGLYSDGRTGAAGLYHTPSAHGPISDLNYDPLNPYYAPSLDDLSTSQGPRQNGYRRSVAASLYSSRSSTLPLRI</sequence>
<feature type="transmembrane region" description="Helical" evidence="1">
    <location>
        <begin position="120"/>
        <end position="143"/>
    </location>
</feature>
<dbReference type="RefSeq" id="XP_067174652.1">
    <property type="nucleotide sequence ID" value="XM_067318547.1"/>
</dbReference>
<comment type="caution">
    <text evidence="2">The sequence shown here is derived from an EMBL/GenBank/DDBJ whole genome shotgun (WGS) entry which is preliminary data.</text>
</comment>
<organism evidence="2 3">
    <name type="scientific">Leishmania martiniquensis</name>
    <dbReference type="NCBI Taxonomy" id="1580590"/>
    <lineage>
        <taxon>Eukaryota</taxon>
        <taxon>Discoba</taxon>
        <taxon>Euglenozoa</taxon>
        <taxon>Kinetoplastea</taxon>
        <taxon>Metakinetoplastina</taxon>
        <taxon>Trypanosomatida</taxon>
        <taxon>Trypanosomatidae</taxon>
        <taxon>Leishmaniinae</taxon>
        <taxon>Leishmania</taxon>
    </lineage>
</organism>
<gene>
    <name evidence="2" type="ORF">LSCM1_00920</name>
</gene>
<name>A0A836K843_9TRYP</name>
<evidence type="ECO:0000256" key="1">
    <source>
        <dbReference type="SAM" id="Phobius"/>
    </source>
</evidence>
<keyword evidence="1" id="KW-0812">Transmembrane</keyword>
<feature type="transmembrane region" description="Helical" evidence="1">
    <location>
        <begin position="53"/>
        <end position="77"/>
    </location>
</feature>
<dbReference type="GeneID" id="92511059"/>
<dbReference type="KEGG" id="lmat:92511059"/>
<dbReference type="OrthoDB" id="270285at2759"/>
<reference evidence="3" key="2">
    <citation type="journal article" date="2021" name="Sci. Data">
        <title>Chromosome-scale genome sequencing, assembly and annotation of six genomes from subfamily Leishmaniinae.</title>
        <authorList>
            <person name="Almutairi H."/>
            <person name="Urbaniak M.D."/>
            <person name="Bates M.D."/>
            <person name="Jariyapan N."/>
            <person name="Kwakye-Nuako G."/>
            <person name="Thomaz Soccol V."/>
            <person name="Al-Salem W.S."/>
            <person name="Dillon R.J."/>
            <person name="Bates P.A."/>
            <person name="Gatherer D."/>
        </authorList>
    </citation>
    <scope>NUCLEOTIDE SEQUENCE [LARGE SCALE GENOMIC DNA]</scope>
</reference>
<dbReference type="EMBL" id="JAFEUZ010000035">
    <property type="protein sequence ID" value="KAG5466744.1"/>
    <property type="molecule type" value="Genomic_DNA"/>
</dbReference>
<evidence type="ECO:0000313" key="2">
    <source>
        <dbReference type="EMBL" id="KAG5466744.1"/>
    </source>
</evidence>
<feature type="transmembrane region" description="Helical" evidence="1">
    <location>
        <begin position="89"/>
        <end position="108"/>
    </location>
</feature>
<keyword evidence="3" id="KW-1185">Reference proteome</keyword>
<feature type="transmembrane region" description="Helical" evidence="1">
    <location>
        <begin position="12"/>
        <end position="33"/>
    </location>
</feature>
<keyword evidence="1" id="KW-0472">Membrane</keyword>
<dbReference type="Proteomes" id="UP000673552">
    <property type="component" value="Unassembled WGS sequence"/>
</dbReference>
<dbReference type="AlphaFoldDB" id="A0A836K843"/>
<accession>A0A836K843</accession>
<keyword evidence="1" id="KW-1133">Transmembrane helix</keyword>